<keyword evidence="4" id="KW-1185">Reference proteome</keyword>
<sequence length="390" mass="42870">MKSYYYETSFGSLFKHGEELCGDKVEIAKNGTDTTMVLADGLGSGVKANILASLTSKIVSTMLNAGADIPDVIETMASTLPVCQERLVAYSTFTFLRVSPTGEAHIVEYDNPPLIILRDGKSLDLPRREVEIEGKLIKETNIQLQPGDFCVFFSDGVIHAGIGKLLNLGWQQENVVEYLEKAYRKDASAHYMQTQLLAACNSLYMESPGDDTTVAVCKVRLPNVAYVMVGPPVDSKEDETLVNELLHFDGTKIICGGTTSQIVCRVSGREIRTMIDYISPDVPPIAKIEGIDLVTEGVITLGKALELMKKYEQGGVGRDNALNYKKDGAHLLAQKLILECTGAKFVVGRALNPAHQNPDMPIDLSIKLRLVQEIAECLRRMDKEVVVEYH</sequence>
<dbReference type="EMBL" id="JBBMFD010000027">
    <property type="protein sequence ID" value="MEQ2441511.1"/>
    <property type="molecule type" value="Genomic_DNA"/>
</dbReference>
<proteinExistence type="predicted"/>
<protein>
    <submittedName>
        <fullName evidence="3">SpoIIE family protein phosphatase</fullName>
    </submittedName>
</protein>
<accession>A0ABV1E2J1</accession>
<feature type="domain" description="PPM-type phosphatase" evidence="2">
    <location>
        <begin position="5"/>
        <end position="219"/>
    </location>
</feature>
<evidence type="ECO:0000313" key="3">
    <source>
        <dbReference type="EMBL" id="MEQ2441511.1"/>
    </source>
</evidence>
<name>A0ABV1E2J1_9FIRM</name>
<evidence type="ECO:0000259" key="2">
    <source>
        <dbReference type="SMART" id="SM00331"/>
    </source>
</evidence>
<evidence type="ECO:0000256" key="1">
    <source>
        <dbReference type="ARBA" id="ARBA00022801"/>
    </source>
</evidence>
<gene>
    <name evidence="3" type="ORF">WMO26_11800</name>
</gene>
<dbReference type="PANTHER" id="PTHR43156:SF2">
    <property type="entry name" value="STAGE II SPORULATION PROTEIN E"/>
    <property type="match status" value="1"/>
</dbReference>
<keyword evidence="1" id="KW-0378">Hydrolase</keyword>
<dbReference type="RefSeq" id="WP_349220638.1">
    <property type="nucleotide sequence ID" value="NZ_JBBMFD010000027.1"/>
</dbReference>
<dbReference type="InterPro" id="IPR001932">
    <property type="entry name" value="PPM-type_phosphatase-like_dom"/>
</dbReference>
<dbReference type="InterPro" id="IPR052016">
    <property type="entry name" value="Bact_Sigma-Reg"/>
</dbReference>
<dbReference type="Pfam" id="PF07228">
    <property type="entry name" value="SpoIIE"/>
    <property type="match status" value="1"/>
</dbReference>
<dbReference type="PANTHER" id="PTHR43156">
    <property type="entry name" value="STAGE II SPORULATION PROTEIN E-RELATED"/>
    <property type="match status" value="1"/>
</dbReference>
<dbReference type="Proteomes" id="UP001489509">
    <property type="component" value="Unassembled WGS sequence"/>
</dbReference>
<dbReference type="Gene3D" id="3.60.40.10">
    <property type="entry name" value="PPM-type phosphatase domain"/>
    <property type="match status" value="1"/>
</dbReference>
<evidence type="ECO:0000313" key="4">
    <source>
        <dbReference type="Proteomes" id="UP001489509"/>
    </source>
</evidence>
<dbReference type="SUPFAM" id="SSF81606">
    <property type="entry name" value="PP2C-like"/>
    <property type="match status" value="1"/>
</dbReference>
<reference evidence="3 4" key="1">
    <citation type="submission" date="2024-03" db="EMBL/GenBank/DDBJ databases">
        <title>Human intestinal bacterial collection.</title>
        <authorList>
            <person name="Pauvert C."/>
            <person name="Hitch T.C.A."/>
            <person name="Clavel T."/>
        </authorList>
    </citation>
    <scope>NUCLEOTIDE SEQUENCE [LARGE SCALE GENOMIC DNA]</scope>
    <source>
        <strain evidence="3 4">CLA-JM-H44</strain>
    </source>
</reference>
<dbReference type="InterPro" id="IPR036457">
    <property type="entry name" value="PPM-type-like_dom_sf"/>
</dbReference>
<comment type="caution">
    <text evidence="3">The sequence shown here is derived from an EMBL/GenBank/DDBJ whole genome shotgun (WGS) entry which is preliminary data.</text>
</comment>
<organism evidence="3 4">
    <name type="scientific">Solibaculum intestinale</name>
    <dbReference type="NCBI Taxonomy" id="3133165"/>
    <lineage>
        <taxon>Bacteria</taxon>
        <taxon>Bacillati</taxon>
        <taxon>Bacillota</taxon>
        <taxon>Clostridia</taxon>
        <taxon>Eubacteriales</taxon>
        <taxon>Oscillospiraceae</taxon>
        <taxon>Solibaculum</taxon>
    </lineage>
</organism>
<dbReference type="SMART" id="SM00331">
    <property type="entry name" value="PP2C_SIG"/>
    <property type="match status" value="1"/>
</dbReference>